<evidence type="ECO:0000313" key="4">
    <source>
        <dbReference type="Proteomes" id="UP000037069"/>
    </source>
</evidence>
<dbReference type="Proteomes" id="UP000037069">
    <property type="component" value="Unassembled WGS sequence"/>
</dbReference>
<dbReference type="EMBL" id="JRES01000634">
    <property type="protein sequence ID" value="KNC29732.1"/>
    <property type="molecule type" value="Genomic_DNA"/>
</dbReference>
<feature type="signal peptide" evidence="2">
    <location>
        <begin position="1"/>
        <end position="22"/>
    </location>
</feature>
<feature type="region of interest" description="Disordered" evidence="1">
    <location>
        <begin position="69"/>
        <end position="96"/>
    </location>
</feature>
<feature type="compositionally biased region" description="Low complexity" evidence="1">
    <location>
        <begin position="69"/>
        <end position="84"/>
    </location>
</feature>
<dbReference type="AlphaFoldDB" id="A0A0L0CBW6"/>
<accession>A0A0L0CBW6</accession>
<name>A0A0L0CBW6_LUCCU</name>
<feature type="region of interest" description="Disordered" evidence="1">
    <location>
        <begin position="116"/>
        <end position="278"/>
    </location>
</feature>
<comment type="caution">
    <text evidence="3">The sequence shown here is derived from an EMBL/GenBank/DDBJ whole genome shotgun (WGS) entry which is preliminary data.</text>
</comment>
<keyword evidence="4" id="KW-1185">Reference proteome</keyword>
<feature type="compositionally biased region" description="Low complexity" evidence="1">
    <location>
        <begin position="267"/>
        <end position="278"/>
    </location>
</feature>
<organism evidence="3 4">
    <name type="scientific">Lucilia cuprina</name>
    <name type="common">Green bottle fly</name>
    <name type="synonym">Australian sheep blowfly</name>
    <dbReference type="NCBI Taxonomy" id="7375"/>
    <lineage>
        <taxon>Eukaryota</taxon>
        <taxon>Metazoa</taxon>
        <taxon>Ecdysozoa</taxon>
        <taxon>Arthropoda</taxon>
        <taxon>Hexapoda</taxon>
        <taxon>Insecta</taxon>
        <taxon>Pterygota</taxon>
        <taxon>Neoptera</taxon>
        <taxon>Endopterygota</taxon>
        <taxon>Diptera</taxon>
        <taxon>Brachycera</taxon>
        <taxon>Muscomorpha</taxon>
        <taxon>Oestroidea</taxon>
        <taxon>Calliphoridae</taxon>
        <taxon>Luciliinae</taxon>
        <taxon>Lucilia</taxon>
    </lineage>
</organism>
<evidence type="ECO:0000256" key="1">
    <source>
        <dbReference type="SAM" id="MobiDB-lite"/>
    </source>
</evidence>
<evidence type="ECO:0000313" key="3">
    <source>
        <dbReference type="EMBL" id="KNC29732.1"/>
    </source>
</evidence>
<dbReference type="OrthoDB" id="10485406at2759"/>
<feature type="compositionally biased region" description="Basic and acidic residues" evidence="1">
    <location>
        <begin position="233"/>
        <end position="261"/>
    </location>
</feature>
<feature type="compositionally biased region" description="Polar residues" evidence="1">
    <location>
        <begin position="164"/>
        <end position="208"/>
    </location>
</feature>
<reference evidence="3 4" key="1">
    <citation type="journal article" date="2015" name="Nat. Commun.">
        <title>Lucilia cuprina genome unlocks parasitic fly biology to underpin future interventions.</title>
        <authorList>
            <person name="Anstead C.A."/>
            <person name="Korhonen P.K."/>
            <person name="Young N.D."/>
            <person name="Hall R.S."/>
            <person name="Jex A.R."/>
            <person name="Murali S.C."/>
            <person name="Hughes D.S."/>
            <person name="Lee S.F."/>
            <person name="Perry T."/>
            <person name="Stroehlein A.J."/>
            <person name="Ansell B.R."/>
            <person name="Breugelmans B."/>
            <person name="Hofmann A."/>
            <person name="Qu J."/>
            <person name="Dugan S."/>
            <person name="Lee S.L."/>
            <person name="Chao H."/>
            <person name="Dinh H."/>
            <person name="Han Y."/>
            <person name="Doddapaneni H.V."/>
            <person name="Worley K.C."/>
            <person name="Muzny D.M."/>
            <person name="Ioannidis P."/>
            <person name="Waterhouse R.M."/>
            <person name="Zdobnov E.M."/>
            <person name="James P.J."/>
            <person name="Bagnall N.H."/>
            <person name="Kotze A.C."/>
            <person name="Gibbs R.A."/>
            <person name="Richards S."/>
            <person name="Batterham P."/>
            <person name="Gasser R.B."/>
        </authorList>
    </citation>
    <scope>NUCLEOTIDE SEQUENCE [LARGE SCALE GENOMIC DNA]</scope>
    <source>
        <strain evidence="3 4">LS</strain>
        <tissue evidence="3">Full body</tissue>
    </source>
</reference>
<evidence type="ECO:0000256" key="2">
    <source>
        <dbReference type="SAM" id="SignalP"/>
    </source>
</evidence>
<sequence>MLKKLIFVLYLFYILNKKEIFANPTPEIVSQEDYTVINGKEKGQRNKRCLDTILDIMSDLFGYDENNYDSFDSDSNSESNSDYDSNYEDYRSGDMKKGNNDHCRTCSIIYNQISPHLPLTNDKEGNKKESTTDYIKSSDQPKVKTSDPPVATKSTATAPALATVTKSSDTVAKSSDTVTKGSDTVTKGSETVTKGSETVTESSDQSGADATKQVKEDEKSDNNDAEVTTTEKLPAKKEDETSNKMADAEKSDKDTESKKAEDDETNTSEATTTTKAME</sequence>
<feature type="compositionally biased region" description="Basic and acidic residues" evidence="1">
    <location>
        <begin position="212"/>
        <end position="222"/>
    </location>
</feature>
<gene>
    <name evidence="3" type="ORF">FF38_05218</name>
</gene>
<feature type="chain" id="PRO_5005536117" evidence="2">
    <location>
        <begin position="23"/>
        <end position="278"/>
    </location>
</feature>
<keyword evidence="2" id="KW-0732">Signal</keyword>
<protein>
    <submittedName>
        <fullName evidence="3">Uncharacterized protein</fullName>
    </submittedName>
</protein>
<proteinExistence type="predicted"/>
<feature type="compositionally biased region" description="Basic and acidic residues" evidence="1">
    <location>
        <begin position="121"/>
        <end position="131"/>
    </location>
</feature>